<evidence type="ECO:0000313" key="2">
    <source>
        <dbReference type="EMBL" id="MBX8631290.1"/>
    </source>
</evidence>
<evidence type="ECO:0000313" key="4">
    <source>
        <dbReference type="Proteomes" id="UP000716004"/>
    </source>
</evidence>
<accession>A0A8J8CDL5</accession>
<dbReference type="Proteomes" id="UP000750197">
    <property type="component" value="Unassembled WGS sequence"/>
</dbReference>
<dbReference type="PANTHER" id="PTHR33969">
    <property type="entry name" value="SEGREGATION AND CONDENSATION PROTEIN A"/>
    <property type="match status" value="1"/>
</dbReference>
<proteinExistence type="predicted"/>
<feature type="compositionally biased region" description="Basic and acidic residues" evidence="1">
    <location>
        <begin position="193"/>
        <end position="205"/>
    </location>
</feature>
<comment type="caution">
    <text evidence="2">The sequence shown here is derived from an EMBL/GenBank/DDBJ whole genome shotgun (WGS) entry which is preliminary data.</text>
</comment>
<protein>
    <recommendedName>
        <fullName evidence="5">Segregation and condensation protein A</fullName>
    </recommendedName>
</protein>
<sequence length="290" mass="33512">MLGENEFRNVFNELLFQKSLLVEDAKRYAQLDRYIEIARSLPEADHHSIRDPFDRSIAILFELVISNNMDPRSIDIVNFSKLYLERIKGDASVNFVVAGRLIFMAWNVLRLESDMILSRIVKTREEQQEVDPNFFYVFDDEPVSFDDDFDLQPAIRSNFTRDVSIMDLLDAFSEAQKEIEEHLSRASSTLPQSDRKFSDNAHREDPEKEINAVLERLYSLGPGPVAFSDMATGRDETVTVFLAMLFLARMGRIRIWQTEETGGEIYMETTGQQSYVTVEFRDEVPQEPGL</sequence>
<name>A0A8J8CDL5_9ARCH</name>
<feature type="region of interest" description="Disordered" evidence="1">
    <location>
        <begin position="183"/>
        <end position="205"/>
    </location>
</feature>
<dbReference type="EMBL" id="JAHEAC010000012">
    <property type="protein sequence ID" value="MBX8643581.1"/>
    <property type="molecule type" value="Genomic_DNA"/>
</dbReference>
<evidence type="ECO:0000313" key="3">
    <source>
        <dbReference type="EMBL" id="MBX8643581.1"/>
    </source>
</evidence>
<gene>
    <name evidence="2" type="ORF">J9259_02030</name>
    <name evidence="3" type="ORF">KIY12_02470</name>
</gene>
<evidence type="ECO:0008006" key="5">
    <source>
        <dbReference type="Google" id="ProtNLM"/>
    </source>
</evidence>
<reference evidence="2" key="1">
    <citation type="submission" date="2021-04" db="EMBL/GenBank/DDBJ databases">
        <title>Genomic insights into ecological role and evolution of a novel Thermoplasmata order Candidatus Sysuiplasmatales.</title>
        <authorList>
            <person name="Yuan Y."/>
        </authorList>
    </citation>
    <scope>NUCLEOTIDE SEQUENCE</scope>
    <source>
        <strain evidence="3">TUT19-bin139</strain>
        <strain evidence="2">YP2-bin.285</strain>
    </source>
</reference>
<dbReference type="Proteomes" id="UP000716004">
    <property type="component" value="Unassembled WGS sequence"/>
</dbReference>
<dbReference type="Gene3D" id="1.10.10.580">
    <property type="entry name" value="Structural maintenance of chromosome 1. Chain E"/>
    <property type="match status" value="1"/>
</dbReference>
<evidence type="ECO:0000256" key="1">
    <source>
        <dbReference type="SAM" id="MobiDB-lite"/>
    </source>
</evidence>
<dbReference type="PANTHER" id="PTHR33969:SF2">
    <property type="entry name" value="SEGREGATION AND CONDENSATION PROTEIN A"/>
    <property type="match status" value="1"/>
</dbReference>
<dbReference type="EMBL" id="JAGVSJ010000003">
    <property type="protein sequence ID" value="MBX8631290.1"/>
    <property type="molecule type" value="Genomic_DNA"/>
</dbReference>
<dbReference type="InterPro" id="IPR003768">
    <property type="entry name" value="ScpA"/>
</dbReference>
<dbReference type="InterPro" id="IPR023093">
    <property type="entry name" value="ScpA-like_C"/>
</dbReference>
<organism evidence="2 4">
    <name type="scientific">Candidatus Sysuiplasma superficiale</name>
    <dbReference type="NCBI Taxonomy" id="2823368"/>
    <lineage>
        <taxon>Archaea</taxon>
        <taxon>Methanobacteriati</taxon>
        <taxon>Thermoplasmatota</taxon>
        <taxon>Thermoplasmata</taxon>
        <taxon>Candidatus Sysuiplasmatales</taxon>
        <taxon>Candidatus Sysuiplasmataceae</taxon>
        <taxon>Candidatus Sysuiplasma</taxon>
    </lineage>
</organism>
<dbReference type="AlphaFoldDB" id="A0A8J8CDL5"/>